<evidence type="ECO:0000256" key="5">
    <source>
        <dbReference type="ARBA" id="ARBA00023175"/>
    </source>
</evidence>
<feature type="domain" description="Kinesin motor" evidence="10">
    <location>
        <begin position="159"/>
        <end position="496"/>
    </location>
</feature>
<feature type="compositionally biased region" description="Basic and acidic residues" evidence="9">
    <location>
        <begin position="38"/>
        <end position="50"/>
    </location>
</feature>
<dbReference type="GO" id="GO:0007018">
    <property type="term" value="P:microtubule-based movement"/>
    <property type="evidence" value="ECO:0007669"/>
    <property type="project" value="InterPro"/>
</dbReference>
<keyword evidence="4 8" id="KW-0175">Coiled coil</keyword>
<feature type="coiled-coil region" evidence="8">
    <location>
        <begin position="1914"/>
        <end position="1941"/>
    </location>
</feature>
<gene>
    <name evidence="11" type="ORF">AT9943_LOCUS11294</name>
</gene>
<feature type="binding site" evidence="7">
    <location>
        <begin position="240"/>
        <end position="247"/>
    </location>
    <ligand>
        <name>ATP</name>
        <dbReference type="ChEBI" id="CHEBI:30616"/>
    </ligand>
</feature>
<dbReference type="InterPro" id="IPR044986">
    <property type="entry name" value="KIF15/KIN-12"/>
</dbReference>
<feature type="coiled-coil region" evidence="8">
    <location>
        <begin position="1271"/>
        <end position="1308"/>
    </location>
</feature>
<dbReference type="Gene3D" id="3.40.850.10">
    <property type="entry name" value="Kinesin motor domain"/>
    <property type="match status" value="1"/>
</dbReference>
<feature type="compositionally biased region" description="Polar residues" evidence="9">
    <location>
        <begin position="90"/>
        <end position="100"/>
    </location>
</feature>
<dbReference type="CDD" id="cd01373">
    <property type="entry name" value="KISc_KLP2_like"/>
    <property type="match status" value="1"/>
</dbReference>
<dbReference type="InterPro" id="IPR001752">
    <property type="entry name" value="Kinesin_motor_dom"/>
</dbReference>
<keyword evidence="1" id="KW-0493">Microtubule</keyword>
<dbReference type="PANTHER" id="PTHR37739:SF18">
    <property type="entry name" value="KINESIN-LIKE PROTEIN KIN-12C"/>
    <property type="match status" value="1"/>
</dbReference>
<dbReference type="PROSITE" id="PS00411">
    <property type="entry name" value="KINESIN_MOTOR_1"/>
    <property type="match status" value="1"/>
</dbReference>
<feature type="coiled-coil region" evidence="8">
    <location>
        <begin position="1542"/>
        <end position="1626"/>
    </location>
</feature>
<dbReference type="SMART" id="SM00129">
    <property type="entry name" value="KISc"/>
    <property type="match status" value="1"/>
</dbReference>
<feature type="coiled-coil region" evidence="8">
    <location>
        <begin position="1748"/>
        <end position="1775"/>
    </location>
</feature>
<feature type="region of interest" description="Disordered" evidence="9">
    <location>
        <begin position="1812"/>
        <end position="1832"/>
    </location>
</feature>
<feature type="compositionally biased region" description="Polar residues" evidence="9">
    <location>
        <begin position="2056"/>
        <end position="2075"/>
    </location>
</feature>
<dbReference type="PROSITE" id="PS50067">
    <property type="entry name" value="KINESIN_MOTOR_2"/>
    <property type="match status" value="1"/>
</dbReference>
<dbReference type="InterPro" id="IPR036961">
    <property type="entry name" value="Kinesin_motor_dom_sf"/>
</dbReference>
<keyword evidence="2 7" id="KW-0547">Nucleotide-binding</keyword>
<feature type="region of interest" description="Disordered" evidence="9">
    <location>
        <begin position="2052"/>
        <end position="2075"/>
    </location>
</feature>
<proteinExistence type="inferred from homology"/>
<dbReference type="Pfam" id="PF00225">
    <property type="entry name" value="Kinesin"/>
    <property type="match status" value="1"/>
</dbReference>
<feature type="coiled-coil region" evidence="8">
    <location>
        <begin position="1970"/>
        <end position="2011"/>
    </location>
</feature>
<dbReference type="GO" id="GO:0003777">
    <property type="term" value="F:microtubule motor activity"/>
    <property type="evidence" value="ECO:0007669"/>
    <property type="project" value="InterPro"/>
</dbReference>
<evidence type="ECO:0000313" key="12">
    <source>
        <dbReference type="Proteomes" id="UP000516314"/>
    </source>
</evidence>
<dbReference type="PRINTS" id="PR00380">
    <property type="entry name" value="KINESINHEAVY"/>
</dbReference>
<dbReference type="InterPro" id="IPR027417">
    <property type="entry name" value="P-loop_NTPase"/>
</dbReference>
<dbReference type="GO" id="GO:0008017">
    <property type="term" value="F:microtubule binding"/>
    <property type="evidence" value="ECO:0007669"/>
    <property type="project" value="InterPro"/>
</dbReference>
<keyword evidence="3 7" id="KW-0067">ATP-binding</keyword>
<sequence length="2075" mass="234879">MPESEENEFASLSLFSPSRPPLNSIPDPSQIQKANHLPHFDLVQKLEGTRAQHQRTLGPEKKFEVLEGRAGNSSDSNPKIVNRNGKSRSEPNSAQSTPTRNGARVSLGGGCATGARFLQSFGGRGRIPRGVSIAESVSFAETTPHFELNEDHSFWKDHNVQVLIRLRPLSTMERANQGYGKCLKQESPQTLVWLGHPEARFTFDHVASETISQEKLFRVAGLPMVENCLSGYNSCVFAYGQTGSGKTYTMMGEISEAEGSLGEDCGVTARIFEYLFSRIKMEEEERRDENLKFSCKCSFLEIYNEQITDLLEPSSTNLQLREDLGKGVYVENLVEHNVRTVSDVLKLLLQGATNRKIAATRMNSESSRSHSVFTCTIESLWEKDSLTRSRFARLNLVDLAGSERQKSSGAEGDRLKEAANINKSLSTLGLVIMSLVDLAHGKHRHVPYRDSRLTFLLQDSLGGNSKTMIIANVSPSLCSTNETLSTLKFAQRAKLIQNNAKVNEDASGDVTALQQEIRKLKVQLTSLLKNHDSCGALSDCISSLEESRYSGTCKVAGETRQDKCHCQVHNSLRVKVKNMNDNMIGALRREKIAESALQKSEAEIERIDCLVSLLQGQFIFVRDMEEDAKRIKIMLNLREEKVGEMEFCTSGSLMTKECLIEENKTLKGEIKLLRDSIDKNPELTRSALENTKLREQLQRYQKFYEHGEREALLAEVTGLRDQLLDVLEAKDESFSKHVMKENEMEKEFEDCRNMNSSLIRELDEIQAGLGRYLNFDQIQANVVASSTRGAEQAETMPTISEIQEEVAISRSKNYDRGALVKTDEGIDRSILQFKLGKLMKDLEEARTLNCKYEKDHKSQLSQQEDIEVVREQVETETARTILELQEEVIALQSEFQRRICNLTEENQSIKDTITARESEIRALNQDWEKATLELTNFIVAGSKSIKNASTQIESIICSFPQVNAWIGDYVEKAAKNCIKKEETILLLQKSLEDARILVAEMNLKLNSLKGATIALNEFQLGGNAATTEEAFNLNNDVDRMSDEVDTLESNFKANQYSILKTERHAEAALAVTKWLSDSRDQHQMMEKVQDQSVKEFGTLSSISASLSAEGNADISLSRDGHLSDATYPKGDELSTSSSDFSNCRWQHDCALNVKCQGVSSSESDAQESNNKITSAALIAKNGSAHSVYCGEGRQSVEKPLTIMMGREETEYKCSKPLSSGVYMGLMQRMDPVRTFFDRFEEVNATMKEADLTICELVKANEKSNSVTEMWLQTHEELISKEKNLMDDLEQVKSILSACEEEKQVLLNQTHTTLADMENSVSLLEEYFQEMKRGVEETVEALFSHARLAGKELLQLISNSRPSLEQIASEFMEREFTMYATYQCHIGKLIDQILDQRKQVITPNLSGQETNQSVKINAIGYNAEDEVTKKQNREEIVTGLENDEVVQSHESLLYENLYLKKELERKEALFEGLLFDFRLLQESASNKRDIKNEMDELFDALCKVQLELELKASQVHELFVHNENLENCSIDLKTALFTSQSDLEQAKERIQILAEQNDELRALVSDLCKEKAAAEEGLDEQRDLVNRLEKEILHLTTKAEKQLLSAVKSIKENLKKTSDEKDQIVDEICSLNNKLELAYAIADEKEAIAVEAHQESEASKIYAEQKEEEVKILEISVEELERTINILERRVYDMDGEVKRHRTTQDSLETELQALRQRLFRFENFTGTMVTTNESTEEYKSHISRSTGLQGAHSQIQVLQKEVAEQTKEIKQLKEYISEILLHSEAQSSAYQEKYKTLEVMIRDFKLEDSSSSAAETISHKTEKSSTRSRGSSSPFRCIVGLVQQMKLEKDQELTMARVRVEELESLLAVKQKEICTLNTRIAAADSMTHDVIRDLLGVKMDITSYAELIDQHQVQRVVEKAQQHAEEILSKEQEVMNLKRHIDYLFKDRESCMSELNKKDTDVLATQISLDQLQERVQLLSMQNEMLKNDKSNLLRKLAELDRTVHNAQASNHRVPQTTKDTASFKLADTDYTKRLENAQKLLSHANNELAKYRKTSNNHPSTRTQGQSSGTRYR</sequence>
<organism evidence="11 12">
    <name type="scientific">Arabidopsis thaliana</name>
    <name type="common">Mouse-ear cress</name>
    <dbReference type="NCBI Taxonomy" id="3702"/>
    <lineage>
        <taxon>Eukaryota</taxon>
        <taxon>Viridiplantae</taxon>
        <taxon>Streptophyta</taxon>
        <taxon>Embryophyta</taxon>
        <taxon>Tracheophyta</taxon>
        <taxon>Spermatophyta</taxon>
        <taxon>Magnoliopsida</taxon>
        <taxon>eudicotyledons</taxon>
        <taxon>Gunneridae</taxon>
        <taxon>Pentapetalae</taxon>
        <taxon>rosids</taxon>
        <taxon>malvids</taxon>
        <taxon>Brassicales</taxon>
        <taxon>Brassicaceae</taxon>
        <taxon>Camelineae</taxon>
        <taxon>Arabidopsis</taxon>
    </lineage>
</organism>
<protein>
    <submittedName>
        <fullName evidence="11">(thale cress) hypothetical protein</fullName>
    </submittedName>
</protein>
<dbReference type="SUPFAM" id="SSF52540">
    <property type="entry name" value="P-loop containing nucleoside triphosphate hydrolases"/>
    <property type="match status" value="1"/>
</dbReference>
<evidence type="ECO:0000256" key="1">
    <source>
        <dbReference type="ARBA" id="ARBA00022701"/>
    </source>
</evidence>
<evidence type="ECO:0000256" key="2">
    <source>
        <dbReference type="ARBA" id="ARBA00022741"/>
    </source>
</evidence>
<feature type="compositionally biased region" description="Basic and acidic residues" evidence="9">
    <location>
        <begin position="58"/>
        <end position="67"/>
    </location>
</feature>
<dbReference type="GO" id="GO:0005874">
    <property type="term" value="C:microtubule"/>
    <property type="evidence" value="ECO:0007669"/>
    <property type="project" value="UniProtKB-KW"/>
</dbReference>
<name>A0A7G2EMA8_ARATH</name>
<evidence type="ECO:0000256" key="9">
    <source>
        <dbReference type="SAM" id="MobiDB-lite"/>
    </source>
</evidence>
<evidence type="ECO:0000256" key="8">
    <source>
        <dbReference type="SAM" id="Coils"/>
    </source>
</evidence>
<dbReference type="FunFam" id="3.40.850.10:FF:000033">
    <property type="entry name" value="Kinesin-like protein KIN-12E"/>
    <property type="match status" value="1"/>
</dbReference>
<feature type="coiled-coil region" evidence="8">
    <location>
        <begin position="1662"/>
        <end position="1717"/>
    </location>
</feature>
<reference evidence="11 12" key="1">
    <citation type="submission" date="2020-09" db="EMBL/GenBank/DDBJ databases">
        <authorList>
            <person name="Ashkenazy H."/>
        </authorList>
    </citation>
    <scope>NUCLEOTIDE SEQUENCE [LARGE SCALE GENOMIC DNA]</scope>
    <source>
        <strain evidence="12">cv. Cdm-0</strain>
    </source>
</reference>
<evidence type="ECO:0000256" key="6">
    <source>
        <dbReference type="ARBA" id="ARBA00034488"/>
    </source>
</evidence>
<evidence type="ECO:0000256" key="7">
    <source>
        <dbReference type="PROSITE-ProRule" id="PRU00283"/>
    </source>
</evidence>
<comment type="similarity">
    <text evidence="6">Belongs to the TRAFAC class myosin-kinesin ATPase superfamily. Kinesin family. KIN-12 subfamily.</text>
</comment>
<dbReference type="PANTHER" id="PTHR37739">
    <property type="entry name" value="KINESIN-LIKE PROTEIN KIN-12D"/>
    <property type="match status" value="1"/>
</dbReference>
<dbReference type="Proteomes" id="UP000516314">
    <property type="component" value="Chromosome 3"/>
</dbReference>
<feature type="coiled-coil region" evidence="8">
    <location>
        <begin position="991"/>
        <end position="1050"/>
    </location>
</feature>
<feature type="region of interest" description="Disordered" evidence="9">
    <location>
        <begin position="1"/>
        <end position="106"/>
    </location>
</feature>
<feature type="compositionally biased region" description="Low complexity" evidence="9">
    <location>
        <begin position="11"/>
        <end position="24"/>
    </location>
</feature>
<evidence type="ECO:0000256" key="4">
    <source>
        <dbReference type="ARBA" id="ARBA00023054"/>
    </source>
</evidence>
<evidence type="ECO:0000256" key="3">
    <source>
        <dbReference type="ARBA" id="ARBA00022840"/>
    </source>
</evidence>
<feature type="coiled-coil region" evidence="8">
    <location>
        <begin position="503"/>
        <end position="530"/>
    </location>
</feature>
<keyword evidence="5 7" id="KW-0505">Motor protein</keyword>
<dbReference type="EMBL" id="LR881468">
    <property type="protein sequence ID" value="CAD5323339.1"/>
    <property type="molecule type" value="Genomic_DNA"/>
</dbReference>
<evidence type="ECO:0000313" key="11">
    <source>
        <dbReference type="EMBL" id="CAD5323339.1"/>
    </source>
</evidence>
<dbReference type="InterPro" id="IPR019821">
    <property type="entry name" value="Kinesin_motor_CS"/>
</dbReference>
<accession>A0A7G2EMA8</accession>
<dbReference type="GO" id="GO:0005524">
    <property type="term" value="F:ATP binding"/>
    <property type="evidence" value="ECO:0007669"/>
    <property type="project" value="UniProtKB-UniRule"/>
</dbReference>
<evidence type="ECO:0000259" key="10">
    <source>
        <dbReference type="PROSITE" id="PS50067"/>
    </source>
</evidence>